<dbReference type="EMBL" id="JARBJD010000055">
    <property type="protein sequence ID" value="KAK2956447.1"/>
    <property type="molecule type" value="Genomic_DNA"/>
</dbReference>
<sequence length="68" mass="7447">MWRPPPPTLRKCDATTAVAVTIDLNDYGSAACSLTQQIFPKLASLYLRTCFVPARSTYNSNTSFVDGC</sequence>
<evidence type="ECO:0000313" key="1">
    <source>
        <dbReference type="EMBL" id="KAK2956447.1"/>
    </source>
</evidence>
<proteinExistence type="predicted"/>
<keyword evidence="2" id="KW-1185">Reference proteome</keyword>
<accession>A0ABQ9XY76</accession>
<organism evidence="1 2">
    <name type="scientific">Blattamonas nauphoetae</name>
    <dbReference type="NCBI Taxonomy" id="2049346"/>
    <lineage>
        <taxon>Eukaryota</taxon>
        <taxon>Metamonada</taxon>
        <taxon>Preaxostyla</taxon>
        <taxon>Oxymonadida</taxon>
        <taxon>Blattamonas</taxon>
    </lineage>
</organism>
<dbReference type="Proteomes" id="UP001281761">
    <property type="component" value="Unassembled WGS sequence"/>
</dbReference>
<comment type="caution">
    <text evidence="1">The sequence shown here is derived from an EMBL/GenBank/DDBJ whole genome shotgun (WGS) entry which is preliminary data.</text>
</comment>
<reference evidence="1 2" key="1">
    <citation type="journal article" date="2022" name="bioRxiv">
        <title>Genomics of Preaxostyla Flagellates Illuminates Evolutionary Transitions and the Path Towards Mitochondrial Loss.</title>
        <authorList>
            <person name="Novak L.V.F."/>
            <person name="Treitli S.C."/>
            <person name="Pyrih J."/>
            <person name="Halakuc P."/>
            <person name="Pipaliya S.V."/>
            <person name="Vacek V."/>
            <person name="Brzon O."/>
            <person name="Soukal P."/>
            <person name="Eme L."/>
            <person name="Dacks J.B."/>
            <person name="Karnkowska A."/>
            <person name="Elias M."/>
            <person name="Hampl V."/>
        </authorList>
    </citation>
    <scope>NUCLEOTIDE SEQUENCE [LARGE SCALE GENOMIC DNA]</scope>
    <source>
        <strain evidence="1">NAU3</strain>
        <tissue evidence="1">Gut</tissue>
    </source>
</reference>
<name>A0ABQ9XY76_9EUKA</name>
<protein>
    <submittedName>
        <fullName evidence="1">Uncharacterized protein</fullName>
    </submittedName>
</protein>
<gene>
    <name evidence="1" type="ORF">BLNAU_8501</name>
</gene>
<evidence type="ECO:0000313" key="2">
    <source>
        <dbReference type="Proteomes" id="UP001281761"/>
    </source>
</evidence>